<name>A0AAU7DBQ9_9BACT</name>
<dbReference type="GO" id="GO:0044718">
    <property type="term" value="P:siderophore transmembrane transport"/>
    <property type="evidence" value="ECO:0007669"/>
    <property type="project" value="TreeGrafter"/>
</dbReference>
<dbReference type="RefSeq" id="WP_348268657.1">
    <property type="nucleotide sequence ID" value="NZ_CP121194.1"/>
</dbReference>
<feature type="region of interest" description="Disordered" evidence="9">
    <location>
        <begin position="314"/>
        <end position="339"/>
    </location>
</feature>
<evidence type="ECO:0000256" key="1">
    <source>
        <dbReference type="ARBA" id="ARBA00004571"/>
    </source>
</evidence>
<dbReference type="AlphaFoldDB" id="A0AAU7DBQ9"/>
<dbReference type="KEGG" id="epl:P4G45_05420"/>
<protein>
    <submittedName>
        <fullName evidence="11">TonB-dependent receptor</fullName>
    </submittedName>
</protein>
<dbReference type="EMBL" id="CP121195">
    <property type="protein sequence ID" value="XBH14597.1"/>
    <property type="molecule type" value="Genomic_DNA"/>
</dbReference>
<evidence type="ECO:0000256" key="2">
    <source>
        <dbReference type="ARBA" id="ARBA00022448"/>
    </source>
</evidence>
<evidence type="ECO:0000256" key="7">
    <source>
        <dbReference type="ARBA" id="ARBA00023237"/>
    </source>
</evidence>
<reference evidence="11" key="1">
    <citation type="submission" date="2023-03" db="EMBL/GenBank/DDBJ databases">
        <title>Edaphobacter sp.</title>
        <authorList>
            <person name="Huber K.J."/>
            <person name="Papendorf J."/>
            <person name="Pilke C."/>
            <person name="Bunk B."/>
            <person name="Sproeer C."/>
            <person name="Pester M."/>
        </authorList>
    </citation>
    <scope>NUCLEOTIDE SEQUENCE</scope>
    <source>
        <strain evidence="10">DSM 109919</strain>
        <strain evidence="11">DSM 109920</strain>
    </source>
</reference>
<evidence type="ECO:0000313" key="11">
    <source>
        <dbReference type="EMBL" id="XBH14597.1"/>
    </source>
</evidence>
<accession>A0AAU7D0U3</accession>
<sequence>MVTGFSTHLFAQSERGEVLGEIVAGATPLMVSGTVEGENGLFLKHFETGSDGRFNITHLLFGNYALKIDATGFTPVVLPFQVRSTLPLRMTVRLDVAPVQESITVSSTANMLDGIQASSAVAIGQDQIAAKLPSQPGRGFLDVIADQPGWIFEANGVLHPRGSEYQTQLVINGVPRTENLSPAFAMPIPANQVDSAQVRTAGIPAEYGRSLGGVIDITTAPGAARGWHGNLAISGGSFATATGDVDVSYGTARQQLAVFAQGYRTDRYLDPPVLENFGNHANAQNSRVDEEITLSQSDTLHLDFSQASLRASVPNEAVQEQAGQRQARDSSQYGGSASWQHTVSPDLLLTAAGSALDTDASLQSNTQSTPIIVNQQRGFRQGWARFDVAGHHGNHNWKVGADSILRHVQERLNYTITDPAYFDPGTQQQLNFQAQHWDSEPAAFLEDNVYFGNWNVAAGLRYDNYSFVVHDDAWSPRVAVSRFFPVAHLTLHASYDRVFQFPAVENLLLASSSALDSVSSFVKRLPVEPSRAHYFEVGFSNTVADKLTITANIFLRDVQNYADDDTLLNTGVSFPITTRSARIHGEEITLSVPDSHHLTAQLSYSNQNGTAAGPITGGLLLGDEGVGELADTSRFPISQDQRNTLRAQVRWTPLPRLWAGAHAQYNSGLPVELDSDTDQDQLRKAYGDQIVDAVNFDRGRVRPSSSIDLSGGIHLLRRGDRDMQMEFHVDNLGNRVNVINFASLFSGTAVGVPRSYQARLSFAF</sequence>
<evidence type="ECO:0000256" key="6">
    <source>
        <dbReference type="ARBA" id="ARBA00023136"/>
    </source>
</evidence>
<dbReference type="InterPro" id="IPR008969">
    <property type="entry name" value="CarboxyPept-like_regulatory"/>
</dbReference>
<keyword evidence="6 8" id="KW-0472">Membrane</keyword>
<keyword evidence="7 8" id="KW-0998">Cell outer membrane</keyword>
<dbReference type="EMBL" id="CP121194">
    <property type="protein sequence ID" value="XBH11170.1"/>
    <property type="molecule type" value="Genomic_DNA"/>
</dbReference>
<organism evidence="11">
    <name type="scientific">Edaphobacter paludis</name>
    <dbReference type="NCBI Taxonomy" id="3035702"/>
    <lineage>
        <taxon>Bacteria</taxon>
        <taxon>Pseudomonadati</taxon>
        <taxon>Acidobacteriota</taxon>
        <taxon>Terriglobia</taxon>
        <taxon>Terriglobales</taxon>
        <taxon>Acidobacteriaceae</taxon>
        <taxon>Edaphobacter</taxon>
    </lineage>
</organism>
<feature type="compositionally biased region" description="Polar residues" evidence="9">
    <location>
        <begin position="321"/>
        <end position="339"/>
    </location>
</feature>
<comment type="subcellular location">
    <subcellularLocation>
        <location evidence="1 8">Cell outer membrane</location>
        <topology evidence="1 8">Multi-pass membrane protein</topology>
    </subcellularLocation>
</comment>
<dbReference type="Gene3D" id="2.40.170.20">
    <property type="entry name" value="TonB-dependent receptor, beta-barrel domain"/>
    <property type="match status" value="1"/>
</dbReference>
<dbReference type="SUPFAM" id="SSF56935">
    <property type="entry name" value="Porins"/>
    <property type="match status" value="1"/>
</dbReference>
<keyword evidence="4 8" id="KW-0812">Transmembrane</keyword>
<dbReference type="PANTHER" id="PTHR30069">
    <property type="entry name" value="TONB-DEPENDENT OUTER MEMBRANE RECEPTOR"/>
    <property type="match status" value="1"/>
</dbReference>
<comment type="similarity">
    <text evidence="8">Belongs to the TonB-dependent receptor family.</text>
</comment>
<evidence type="ECO:0000256" key="8">
    <source>
        <dbReference type="PROSITE-ProRule" id="PRU01360"/>
    </source>
</evidence>
<dbReference type="PROSITE" id="PS52016">
    <property type="entry name" value="TONB_DEPENDENT_REC_3"/>
    <property type="match status" value="1"/>
</dbReference>
<keyword evidence="3 8" id="KW-1134">Transmembrane beta strand</keyword>
<dbReference type="InterPro" id="IPR036942">
    <property type="entry name" value="Beta-barrel_TonB_sf"/>
</dbReference>
<evidence type="ECO:0000256" key="9">
    <source>
        <dbReference type="SAM" id="MobiDB-lite"/>
    </source>
</evidence>
<evidence type="ECO:0000313" key="10">
    <source>
        <dbReference type="EMBL" id="XBH11170.1"/>
    </source>
</evidence>
<keyword evidence="2 8" id="KW-0813">Transport</keyword>
<evidence type="ECO:0000256" key="3">
    <source>
        <dbReference type="ARBA" id="ARBA00022452"/>
    </source>
</evidence>
<dbReference type="GO" id="GO:0009279">
    <property type="term" value="C:cell outer membrane"/>
    <property type="evidence" value="ECO:0007669"/>
    <property type="project" value="UniProtKB-SubCell"/>
</dbReference>
<dbReference type="SUPFAM" id="SSF49464">
    <property type="entry name" value="Carboxypeptidase regulatory domain-like"/>
    <property type="match status" value="1"/>
</dbReference>
<proteinExistence type="inferred from homology"/>
<evidence type="ECO:0000256" key="5">
    <source>
        <dbReference type="ARBA" id="ARBA00022729"/>
    </source>
</evidence>
<dbReference type="GO" id="GO:0015344">
    <property type="term" value="F:siderophore uptake transmembrane transporter activity"/>
    <property type="evidence" value="ECO:0007669"/>
    <property type="project" value="TreeGrafter"/>
</dbReference>
<evidence type="ECO:0000256" key="4">
    <source>
        <dbReference type="ARBA" id="ARBA00022692"/>
    </source>
</evidence>
<dbReference type="PANTHER" id="PTHR30069:SF29">
    <property type="entry name" value="HEMOGLOBIN AND HEMOGLOBIN-HAPTOGLOBIN-BINDING PROTEIN 1-RELATED"/>
    <property type="match status" value="1"/>
</dbReference>
<keyword evidence="5" id="KW-0732">Signal</keyword>
<dbReference type="InterPro" id="IPR039426">
    <property type="entry name" value="TonB-dep_rcpt-like"/>
</dbReference>
<gene>
    <name evidence="10" type="ORF">P4G45_05420</name>
    <name evidence="11" type="ORF">P8936_05390</name>
</gene>
<keyword evidence="11" id="KW-0675">Receptor</keyword>
<accession>A0AAU7DBQ9</accession>